<evidence type="ECO:0000256" key="1">
    <source>
        <dbReference type="ARBA" id="ARBA00044755"/>
    </source>
</evidence>
<dbReference type="EMBL" id="MFEL01000004">
    <property type="protein sequence ID" value="OGE81815.1"/>
    <property type="molecule type" value="Genomic_DNA"/>
</dbReference>
<sequence>MSKTHEHPETIVSAGMRIEGELKSNGSIRVDGIISGKIQTAADLIIGGGAQIDADLIATNAVVGGVVKGNVTVKDSVLILETGRVLGNIICSSLGIREGAYFSGNCRMQEVKQIQVQGE</sequence>
<protein>
    <recommendedName>
        <fullName evidence="4">Cell shape determination protein CcmA</fullName>
    </recommendedName>
</protein>
<evidence type="ECO:0000313" key="3">
    <source>
        <dbReference type="Proteomes" id="UP000178892"/>
    </source>
</evidence>
<evidence type="ECO:0008006" key="4">
    <source>
        <dbReference type="Google" id="ProtNLM"/>
    </source>
</evidence>
<accession>A0A1F5NVX1</accession>
<gene>
    <name evidence="2" type="ORF">A2720_00310</name>
</gene>
<dbReference type="PANTHER" id="PTHR35024">
    <property type="entry name" value="HYPOTHETICAL CYTOSOLIC PROTEIN"/>
    <property type="match status" value="1"/>
</dbReference>
<dbReference type="PANTHER" id="PTHR35024:SF4">
    <property type="entry name" value="POLYMER-FORMING CYTOSKELETAL PROTEIN"/>
    <property type="match status" value="1"/>
</dbReference>
<organism evidence="2 3">
    <name type="scientific">Candidatus Doudnabacteria bacterium RIFCSPHIGHO2_01_FULL_46_24</name>
    <dbReference type="NCBI Taxonomy" id="1817825"/>
    <lineage>
        <taxon>Bacteria</taxon>
        <taxon>Candidatus Doudnaibacteriota</taxon>
    </lineage>
</organism>
<comment type="caution">
    <text evidence="2">The sequence shown here is derived from an EMBL/GenBank/DDBJ whole genome shotgun (WGS) entry which is preliminary data.</text>
</comment>
<proteinExistence type="inferred from homology"/>
<dbReference type="STRING" id="1817825.A2720_00310"/>
<dbReference type="Pfam" id="PF04519">
    <property type="entry name" value="Bactofilin"/>
    <property type="match status" value="1"/>
</dbReference>
<comment type="similarity">
    <text evidence="1">Belongs to the bactofilin family.</text>
</comment>
<name>A0A1F5NVX1_9BACT</name>
<dbReference type="InterPro" id="IPR007607">
    <property type="entry name" value="BacA/B"/>
</dbReference>
<dbReference type="Proteomes" id="UP000178892">
    <property type="component" value="Unassembled WGS sequence"/>
</dbReference>
<dbReference type="AlphaFoldDB" id="A0A1F5NVX1"/>
<reference evidence="2 3" key="1">
    <citation type="journal article" date="2016" name="Nat. Commun.">
        <title>Thousands of microbial genomes shed light on interconnected biogeochemical processes in an aquifer system.</title>
        <authorList>
            <person name="Anantharaman K."/>
            <person name="Brown C.T."/>
            <person name="Hug L.A."/>
            <person name="Sharon I."/>
            <person name="Castelle C.J."/>
            <person name="Probst A.J."/>
            <person name="Thomas B.C."/>
            <person name="Singh A."/>
            <person name="Wilkins M.J."/>
            <person name="Karaoz U."/>
            <person name="Brodie E.L."/>
            <person name="Williams K.H."/>
            <person name="Hubbard S.S."/>
            <person name="Banfield J.F."/>
        </authorList>
    </citation>
    <scope>NUCLEOTIDE SEQUENCE [LARGE SCALE GENOMIC DNA]</scope>
</reference>
<evidence type="ECO:0000313" key="2">
    <source>
        <dbReference type="EMBL" id="OGE81815.1"/>
    </source>
</evidence>